<evidence type="ECO:0000313" key="3">
    <source>
        <dbReference type="Proteomes" id="UP000578819"/>
    </source>
</evidence>
<dbReference type="InterPro" id="IPR003779">
    <property type="entry name" value="CMD-like"/>
</dbReference>
<reference evidence="2 3" key="1">
    <citation type="submission" date="2020-08" db="EMBL/GenBank/DDBJ databases">
        <title>Sequencing the genomes of 1000 actinobacteria strains.</title>
        <authorList>
            <person name="Klenk H.-P."/>
        </authorList>
    </citation>
    <scope>NUCLEOTIDE SEQUENCE [LARGE SCALE GENOMIC DNA]</scope>
    <source>
        <strain evidence="2 3">DSM 45886</strain>
    </source>
</reference>
<dbReference type="InterPro" id="IPR029032">
    <property type="entry name" value="AhpD-like"/>
</dbReference>
<dbReference type="SUPFAM" id="SSF69118">
    <property type="entry name" value="AhpD-like"/>
    <property type="match status" value="1"/>
</dbReference>
<dbReference type="Proteomes" id="UP000578819">
    <property type="component" value="Unassembled WGS sequence"/>
</dbReference>
<dbReference type="GO" id="GO:0051920">
    <property type="term" value="F:peroxiredoxin activity"/>
    <property type="evidence" value="ECO:0007669"/>
    <property type="project" value="InterPro"/>
</dbReference>
<accession>A0A7W7SLB1</accession>
<organism evidence="2 3">
    <name type="scientific">Micromonospora polyrhachis</name>
    <dbReference type="NCBI Taxonomy" id="1282883"/>
    <lineage>
        <taxon>Bacteria</taxon>
        <taxon>Bacillati</taxon>
        <taxon>Actinomycetota</taxon>
        <taxon>Actinomycetes</taxon>
        <taxon>Micromonosporales</taxon>
        <taxon>Micromonosporaceae</taxon>
        <taxon>Micromonospora</taxon>
    </lineage>
</organism>
<name>A0A7W7SLB1_9ACTN</name>
<keyword evidence="2" id="KW-0575">Peroxidase</keyword>
<protein>
    <submittedName>
        <fullName evidence="2">Alkylhydroperoxidase/carboxymuconolactone decarboxylase family protein YurZ</fullName>
    </submittedName>
</protein>
<dbReference type="Pfam" id="PF02627">
    <property type="entry name" value="CMD"/>
    <property type="match status" value="1"/>
</dbReference>
<evidence type="ECO:0000313" key="2">
    <source>
        <dbReference type="EMBL" id="MBB4956531.1"/>
    </source>
</evidence>
<proteinExistence type="predicted"/>
<sequence length="113" mass="12309">MPTQGDQMENDYLPGIYRQFQERFPDVAEAQGALARTIRDRNPFDEKTDRLIKLAMAIGAEAQGAVRSNVRKALQHGATPDEIHAVALAAITTCGFPTAIAALGWIEEVTEAV</sequence>
<keyword evidence="3" id="KW-1185">Reference proteome</keyword>
<dbReference type="EMBL" id="JACHJW010000001">
    <property type="protein sequence ID" value="MBB4956531.1"/>
    <property type="molecule type" value="Genomic_DNA"/>
</dbReference>
<evidence type="ECO:0000259" key="1">
    <source>
        <dbReference type="Pfam" id="PF02627"/>
    </source>
</evidence>
<dbReference type="PANTHER" id="PTHR33930">
    <property type="entry name" value="ALKYL HYDROPEROXIDE REDUCTASE AHPD"/>
    <property type="match status" value="1"/>
</dbReference>
<dbReference type="AlphaFoldDB" id="A0A7W7SLB1"/>
<dbReference type="PANTHER" id="PTHR33930:SF2">
    <property type="entry name" value="BLR3452 PROTEIN"/>
    <property type="match status" value="1"/>
</dbReference>
<feature type="domain" description="Carboxymuconolactone decarboxylase-like" evidence="1">
    <location>
        <begin position="25"/>
        <end position="108"/>
    </location>
</feature>
<gene>
    <name evidence="2" type="ORF">FHR38_000264</name>
</gene>
<comment type="caution">
    <text evidence="2">The sequence shown here is derived from an EMBL/GenBank/DDBJ whole genome shotgun (WGS) entry which is preliminary data.</text>
</comment>
<keyword evidence="2" id="KW-0560">Oxidoreductase</keyword>
<dbReference type="Gene3D" id="1.20.1290.10">
    <property type="entry name" value="AhpD-like"/>
    <property type="match status" value="1"/>
</dbReference>